<protein>
    <recommendedName>
        <fullName evidence="3">VOC domain-containing protein</fullName>
    </recommendedName>
</protein>
<dbReference type="OMA" id="GDQDGFG"/>
<reference evidence="2" key="1">
    <citation type="journal article" date="2017" name="Nat. Microbiol.">
        <title>Global analysis of biosynthetic gene clusters reveals vast potential of secondary metabolite production in Penicillium species.</title>
        <authorList>
            <person name="Nielsen J.C."/>
            <person name="Grijseels S."/>
            <person name="Prigent S."/>
            <person name="Ji B."/>
            <person name="Dainat J."/>
            <person name="Nielsen K.F."/>
            <person name="Frisvad J.C."/>
            <person name="Workman M."/>
            <person name="Nielsen J."/>
        </authorList>
    </citation>
    <scope>NUCLEOTIDE SEQUENCE [LARGE SCALE GENOMIC DNA]</scope>
    <source>
        <strain evidence="2">IBT 11843</strain>
    </source>
</reference>
<keyword evidence="2" id="KW-1185">Reference proteome</keyword>
<dbReference type="EMBL" id="MDYL01000031">
    <property type="protein sequence ID" value="OQD68723.1"/>
    <property type="molecule type" value="Genomic_DNA"/>
</dbReference>
<name>A0A1V6NVG7_PENDC</name>
<evidence type="ECO:0000313" key="1">
    <source>
        <dbReference type="EMBL" id="OQD68723.1"/>
    </source>
</evidence>
<evidence type="ECO:0000313" key="2">
    <source>
        <dbReference type="Proteomes" id="UP000191522"/>
    </source>
</evidence>
<dbReference type="OrthoDB" id="3360610at2759"/>
<sequence>MAGSTNEPRIKLVRIAHVFYTHKNINRAHQFLLDFGFEEVKRVDKEIYYRGTSSEPFVYCAREGNEDAFGGAAFVVESEHDLVAAKELPGATGIYELSNAPGGGRCVTFHDPVDKFPFHLIYGQQPHVDEKAFSQLDFNFVSNS</sequence>
<dbReference type="SUPFAM" id="SSF54593">
    <property type="entry name" value="Glyoxalase/Bleomycin resistance protein/Dihydroxybiphenyl dioxygenase"/>
    <property type="match status" value="1"/>
</dbReference>
<dbReference type="FunFam" id="3.10.180.10:FF:000039">
    <property type="entry name" value="Trihydroxytoluene oxygenase (AFU_orthologue AFUA_8G02470)"/>
    <property type="match status" value="1"/>
</dbReference>
<dbReference type="AlphaFoldDB" id="A0A1V6NVG7"/>
<accession>A0A1V6NVG7</accession>
<dbReference type="Proteomes" id="UP000191522">
    <property type="component" value="Unassembled WGS sequence"/>
</dbReference>
<evidence type="ECO:0008006" key="3">
    <source>
        <dbReference type="Google" id="ProtNLM"/>
    </source>
</evidence>
<dbReference type="Gene3D" id="3.10.180.10">
    <property type="entry name" value="2,3-Dihydroxybiphenyl 1,2-Dioxygenase, domain 1"/>
    <property type="match status" value="1"/>
</dbReference>
<dbReference type="CDD" id="cd07267">
    <property type="entry name" value="THT_Oxygenase_N"/>
    <property type="match status" value="1"/>
</dbReference>
<comment type="caution">
    <text evidence="1">The sequence shown here is derived from an EMBL/GenBank/DDBJ whole genome shotgun (WGS) entry which is preliminary data.</text>
</comment>
<dbReference type="InterPro" id="IPR029068">
    <property type="entry name" value="Glyas_Bleomycin-R_OHBP_Dase"/>
</dbReference>
<organism evidence="1 2">
    <name type="scientific">Penicillium decumbens</name>
    <dbReference type="NCBI Taxonomy" id="69771"/>
    <lineage>
        <taxon>Eukaryota</taxon>
        <taxon>Fungi</taxon>
        <taxon>Dikarya</taxon>
        <taxon>Ascomycota</taxon>
        <taxon>Pezizomycotina</taxon>
        <taxon>Eurotiomycetes</taxon>
        <taxon>Eurotiomycetidae</taxon>
        <taxon>Eurotiales</taxon>
        <taxon>Aspergillaceae</taxon>
        <taxon>Penicillium</taxon>
    </lineage>
</organism>
<proteinExistence type="predicted"/>
<gene>
    <name evidence="1" type="ORF">PENDEC_c031G05569</name>
</gene>